<proteinExistence type="predicted"/>
<sequence>MNRYIEELKTHLSGLNSSDLNDSVTYYQNYLIDGGFVNYADCVAELGRPGSLAAQILNDDSIKSDHKANAHHRTRVQKQATKNTSLVVLIVVLAIIGAPIWLPLLLFLGAIALSFTFALYVLLFGLAILVFSGIFAGLVSLIWAITHLFTNFSISITIIGFSLMALGLSLLLIPFMNKSFIGLGRSIKNISLWVRMQMANRHRSDRGNKE</sequence>
<feature type="transmembrane region" description="Helical" evidence="1">
    <location>
        <begin position="152"/>
        <end position="176"/>
    </location>
</feature>
<gene>
    <name evidence="2" type="ORF">MOO44_01260</name>
</gene>
<name>A0A976RQK0_9LACO</name>
<organism evidence="2 3">
    <name type="scientific">Nicoliella spurrieriana</name>
    <dbReference type="NCBI Taxonomy" id="2925830"/>
    <lineage>
        <taxon>Bacteria</taxon>
        <taxon>Bacillati</taxon>
        <taxon>Bacillota</taxon>
        <taxon>Bacilli</taxon>
        <taxon>Lactobacillales</taxon>
        <taxon>Lactobacillaceae</taxon>
        <taxon>Nicoliella</taxon>
    </lineage>
</organism>
<evidence type="ECO:0000313" key="3">
    <source>
        <dbReference type="Proteomes" id="UP000831181"/>
    </source>
</evidence>
<protein>
    <recommendedName>
        <fullName evidence="4">DUF1700 domain-containing protein</fullName>
    </recommendedName>
</protein>
<dbReference type="AlphaFoldDB" id="A0A976RQK0"/>
<keyword evidence="1" id="KW-0472">Membrane</keyword>
<dbReference type="Proteomes" id="UP000831181">
    <property type="component" value="Plasmid p1unnamed"/>
</dbReference>
<feature type="transmembrane region" description="Helical" evidence="1">
    <location>
        <begin position="86"/>
        <end position="111"/>
    </location>
</feature>
<evidence type="ECO:0000256" key="1">
    <source>
        <dbReference type="SAM" id="Phobius"/>
    </source>
</evidence>
<feature type="transmembrane region" description="Helical" evidence="1">
    <location>
        <begin position="117"/>
        <end position="145"/>
    </location>
</feature>
<keyword evidence="2" id="KW-0614">Plasmid</keyword>
<evidence type="ECO:0008006" key="4">
    <source>
        <dbReference type="Google" id="ProtNLM"/>
    </source>
</evidence>
<geneLocation type="plasmid" evidence="2 3">
    <name>p1unnamed</name>
</geneLocation>
<keyword evidence="1" id="KW-1133">Transmembrane helix</keyword>
<accession>A0A976RQK0</accession>
<evidence type="ECO:0000313" key="2">
    <source>
        <dbReference type="EMBL" id="UQS85975.1"/>
    </source>
</evidence>
<reference evidence="2" key="1">
    <citation type="journal article" date="2022" name="Int. J. Syst. Evol. Microbiol.">
        <title>Apilactobacillus apisilvae sp. nov., Nicolia spurrieriana gen. nov. sp. nov., Bombilactobacillus folatiphilus sp. nov. and Bombilactobacillus thymidiniphilus sp. nov., four new lactic acid bacterial isolates from stingless bees Tetragonula carbonaria and Austroplebeia australis.</title>
        <authorList>
            <person name="Oliphant S.A."/>
            <person name="Watson-Haigh N.S."/>
            <person name="Sumby K.M."/>
            <person name="Gardner J."/>
            <person name="Groom S."/>
            <person name="Jiranek V."/>
        </authorList>
    </citation>
    <scope>NUCLEOTIDE SEQUENCE</scope>
    <source>
        <strain evidence="2">SGEP1_A5</strain>
    </source>
</reference>
<keyword evidence="3" id="KW-1185">Reference proteome</keyword>
<dbReference type="EMBL" id="CP093360">
    <property type="protein sequence ID" value="UQS85975.1"/>
    <property type="molecule type" value="Genomic_DNA"/>
</dbReference>
<dbReference type="KEGG" id="lbe:MOO44_01260"/>
<keyword evidence="1" id="KW-0812">Transmembrane</keyword>